<dbReference type="PANTHER" id="PTHR28657:SF5">
    <property type="entry name" value="INDOLEAMINE 2,3-DIOXYGENASE"/>
    <property type="match status" value="1"/>
</dbReference>
<evidence type="ECO:0000313" key="8">
    <source>
        <dbReference type="Proteomes" id="UP000240830"/>
    </source>
</evidence>
<dbReference type="Gene3D" id="1.20.58.480">
    <property type="match status" value="1"/>
</dbReference>
<dbReference type="AlphaFoldDB" id="A0A2H9TL35"/>
<name>A0A2H9TL35_9FUNG</name>
<dbReference type="GO" id="GO:0033754">
    <property type="term" value="F:indoleamine 2,3-dioxygenase activity"/>
    <property type="evidence" value="ECO:0007669"/>
    <property type="project" value="TreeGrafter"/>
</dbReference>
<dbReference type="Pfam" id="PF08534">
    <property type="entry name" value="Redoxin"/>
    <property type="match status" value="1"/>
</dbReference>
<dbReference type="InterPro" id="IPR036249">
    <property type="entry name" value="Thioredoxin-like_sf"/>
</dbReference>
<accession>A0A2H9TL35</accession>
<dbReference type="InterPro" id="IPR037217">
    <property type="entry name" value="Trp/Indoleamine_2_3_dOase-like"/>
</dbReference>
<feature type="domain" description="Redoxin" evidence="6">
    <location>
        <begin position="4"/>
        <end position="141"/>
    </location>
</feature>
<evidence type="ECO:0000256" key="5">
    <source>
        <dbReference type="PIRSR" id="PIRSR600898-1"/>
    </source>
</evidence>
<keyword evidence="7" id="KW-0223">Dioxygenase</keyword>
<dbReference type="GO" id="GO:0019441">
    <property type="term" value="P:L-tryptophan catabolic process to kynurenine"/>
    <property type="evidence" value="ECO:0007669"/>
    <property type="project" value="InterPro"/>
</dbReference>
<keyword evidence="5" id="KW-0349">Heme</keyword>
<proteinExistence type="inferred from homology"/>
<reference evidence="7 8" key="1">
    <citation type="submission" date="2016-10" db="EMBL/GenBank/DDBJ databases">
        <title>The genome of Paramicrosporidium saccamoebae is the missing link in understanding Cryptomycota and Microsporidia evolution.</title>
        <authorList>
            <person name="Quandt C.A."/>
            <person name="Beaudet D."/>
            <person name="Corsaro D."/>
            <person name="Michel R."/>
            <person name="Corradi N."/>
            <person name="James T."/>
        </authorList>
    </citation>
    <scope>NUCLEOTIDE SEQUENCE [LARGE SCALE GENOMIC DNA]</scope>
    <source>
        <strain evidence="7 8">KSL3</strain>
    </source>
</reference>
<dbReference type="PANTHER" id="PTHR28657">
    <property type="entry name" value="INDOLEAMINE 2,3-DIOXYGENASE"/>
    <property type="match status" value="1"/>
</dbReference>
<dbReference type="OrthoDB" id="540174at2759"/>
<protein>
    <submittedName>
        <fullName evidence="7">Indoleamine 2,3-dioxygenase domain-containing protein</fullName>
    </submittedName>
</protein>
<gene>
    <name evidence="7" type="ORF">PSACC_01712</name>
</gene>
<keyword evidence="3 5" id="KW-0479">Metal-binding</keyword>
<dbReference type="EMBL" id="MTSL01000121">
    <property type="protein sequence ID" value="PJF18473.1"/>
    <property type="molecule type" value="Genomic_DNA"/>
</dbReference>
<dbReference type="GO" id="GO:0020037">
    <property type="term" value="F:heme binding"/>
    <property type="evidence" value="ECO:0007669"/>
    <property type="project" value="InterPro"/>
</dbReference>
<dbReference type="InterPro" id="IPR000898">
    <property type="entry name" value="Indolamine_dOase"/>
</dbReference>
<keyword evidence="4 5" id="KW-0408">Iron</keyword>
<dbReference type="GO" id="GO:0005737">
    <property type="term" value="C:cytoplasm"/>
    <property type="evidence" value="ECO:0007669"/>
    <property type="project" value="TreeGrafter"/>
</dbReference>
<evidence type="ECO:0000256" key="1">
    <source>
        <dbReference type="ARBA" id="ARBA00007119"/>
    </source>
</evidence>
<dbReference type="InterPro" id="IPR013740">
    <property type="entry name" value="Redoxin"/>
</dbReference>
<evidence type="ECO:0000256" key="4">
    <source>
        <dbReference type="ARBA" id="ARBA00023004"/>
    </source>
</evidence>
<comment type="similarity">
    <text evidence="1">Belongs to the indoleamine 2,3-dioxygenase family.</text>
</comment>
<comment type="similarity">
    <text evidence="2">Belongs to the peroxiredoxin family. Prx5 subfamily.</text>
</comment>
<sequence>MIEVGDKLPQFTFKTAKIEGNGACPLPTNITTDSSTRNGHCLMASIFRKDSGLGWCSWCFFSCESFQKLKDKGIDTVAVVSVNDAFVLANWAVALSAGSLLMLADGNGDFAKLLGMQQDLSAAGMGLRSKRFALVVKDGVVLLGVGGMVPSEMYINAGEVFQRFELDPVYGFVSCLKRAELKLPPAFSAWEDIAKDLSALTSSGKLRGIIDNRIPNGLAKPWIKVSEAIDILPIINYAAAVLFNFRPVNPTEPLSLDGSIDETWFYLVSIAVDCQSGRVLTTAIEIANAFRRLDYSTMHLLLLQLAELIVEIEEILCRMYEENIPAVFFQRIRRSLAGWLNDENLPDGVYYGDETEGRQYAGASAAQSPVIHALDIILGVNHKAQDSHIGESGVTSAGAYLLDMRNYMAKNHRDTLKWLGENVCIRSMVTDEGISQDMLRDIKDAYNLCLQKLRSFRNTHLSMVSNYIVVQAQKSNSIVKGTGGSNPVPFLKNVRSHMDNLPLS</sequence>
<dbReference type="GO" id="GO:0034354">
    <property type="term" value="P:'de novo' NAD+ biosynthetic process from L-tryptophan"/>
    <property type="evidence" value="ECO:0007669"/>
    <property type="project" value="TreeGrafter"/>
</dbReference>
<keyword evidence="7" id="KW-0560">Oxidoreductase</keyword>
<comment type="caution">
    <text evidence="7">The sequence shown here is derived from an EMBL/GenBank/DDBJ whole genome shotgun (WGS) entry which is preliminary data.</text>
</comment>
<dbReference type="Gene3D" id="3.40.30.10">
    <property type="entry name" value="Glutaredoxin"/>
    <property type="match status" value="1"/>
</dbReference>
<dbReference type="GO" id="GO:0046872">
    <property type="term" value="F:metal ion binding"/>
    <property type="evidence" value="ECO:0007669"/>
    <property type="project" value="UniProtKB-KW"/>
</dbReference>
<feature type="binding site" description="proximal binding residue" evidence="5">
    <location>
        <position position="460"/>
    </location>
    <ligand>
        <name>heme b</name>
        <dbReference type="ChEBI" id="CHEBI:60344"/>
    </ligand>
    <ligandPart>
        <name>Fe</name>
        <dbReference type="ChEBI" id="CHEBI:18248"/>
    </ligandPart>
</feature>
<dbReference type="SUPFAM" id="SSF140959">
    <property type="entry name" value="Indolic compounds 2,3-dioxygenase-like"/>
    <property type="match status" value="1"/>
</dbReference>
<organism evidence="7 8">
    <name type="scientific">Paramicrosporidium saccamoebae</name>
    <dbReference type="NCBI Taxonomy" id="1246581"/>
    <lineage>
        <taxon>Eukaryota</taxon>
        <taxon>Fungi</taxon>
        <taxon>Fungi incertae sedis</taxon>
        <taxon>Cryptomycota</taxon>
        <taxon>Cryptomycota incertae sedis</taxon>
        <taxon>Paramicrosporidium</taxon>
    </lineage>
</organism>
<evidence type="ECO:0000256" key="3">
    <source>
        <dbReference type="ARBA" id="ARBA00022723"/>
    </source>
</evidence>
<keyword evidence="8" id="KW-1185">Reference proteome</keyword>
<evidence type="ECO:0000259" key="6">
    <source>
        <dbReference type="Pfam" id="PF08534"/>
    </source>
</evidence>
<evidence type="ECO:0000256" key="2">
    <source>
        <dbReference type="ARBA" id="ARBA00010505"/>
    </source>
</evidence>
<dbReference type="STRING" id="1246581.A0A2H9TL35"/>
<dbReference type="SUPFAM" id="SSF52833">
    <property type="entry name" value="Thioredoxin-like"/>
    <property type="match status" value="1"/>
</dbReference>
<dbReference type="Pfam" id="PF01231">
    <property type="entry name" value="IDO"/>
    <property type="match status" value="1"/>
</dbReference>
<dbReference type="Proteomes" id="UP000240830">
    <property type="component" value="Unassembled WGS sequence"/>
</dbReference>
<evidence type="ECO:0000313" key="7">
    <source>
        <dbReference type="EMBL" id="PJF18473.1"/>
    </source>
</evidence>